<accession>A0A7S2VAE3</accession>
<protein>
    <submittedName>
        <fullName evidence="3">Uncharacterized protein</fullName>
    </submittedName>
</protein>
<proteinExistence type="predicted"/>
<keyword evidence="1" id="KW-1133">Transmembrane helix</keyword>
<evidence type="ECO:0000256" key="1">
    <source>
        <dbReference type="SAM" id="Phobius"/>
    </source>
</evidence>
<organism evidence="3">
    <name type="scientific">Entomoneis paludosa</name>
    <dbReference type="NCBI Taxonomy" id="265537"/>
    <lineage>
        <taxon>Eukaryota</taxon>
        <taxon>Sar</taxon>
        <taxon>Stramenopiles</taxon>
        <taxon>Ochrophyta</taxon>
        <taxon>Bacillariophyta</taxon>
        <taxon>Bacillariophyceae</taxon>
        <taxon>Bacillariophycidae</taxon>
        <taxon>Entomoneidaceae</taxon>
        <taxon>Entomoneis</taxon>
    </lineage>
</organism>
<gene>
    <name evidence="3" type="ORF">APAL1065_LOCUS3212</name>
</gene>
<feature type="signal peptide" evidence="2">
    <location>
        <begin position="1"/>
        <end position="17"/>
    </location>
</feature>
<reference evidence="3" key="1">
    <citation type="submission" date="2021-01" db="EMBL/GenBank/DDBJ databases">
        <authorList>
            <person name="Corre E."/>
            <person name="Pelletier E."/>
            <person name="Niang G."/>
            <person name="Scheremetjew M."/>
            <person name="Finn R."/>
            <person name="Kale V."/>
            <person name="Holt S."/>
            <person name="Cochrane G."/>
            <person name="Meng A."/>
            <person name="Brown T."/>
            <person name="Cohen L."/>
        </authorList>
    </citation>
    <scope>NUCLEOTIDE SEQUENCE</scope>
    <source>
        <strain evidence="3">CCMP125</strain>
    </source>
</reference>
<name>A0A7S2VAE3_9STRA</name>
<dbReference type="AlphaFoldDB" id="A0A7S2VAE3"/>
<feature type="transmembrane region" description="Helical" evidence="1">
    <location>
        <begin position="409"/>
        <end position="429"/>
    </location>
</feature>
<feature type="chain" id="PRO_5031154031" evidence="2">
    <location>
        <begin position="18"/>
        <end position="443"/>
    </location>
</feature>
<keyword evidence="2" id="KW-0732">Signal</keyword>
<keyword evidence="1" id="KW-0812">Transmembrane</keyword>
<evidence type="ECO:0000256" key="2">
    <source>
        <dbReference type="SAM" id="SignalP"/>
    </source>
</evidence>
<dbReference type="EMBL" id="HBHT01004801">
    <property type="protein sequence ID" value="CAD9946241.1"/>
    <property type="molecule type" value="Transcribed_RNA"/>
</dbReference>
<evidence type="ECO:0000313" key="3">
    <source>
        <dbReference type="EMBL" id="CAD9946241.1"/>
    </source>
</evidence>
<sequence>MKIASFVLLAIASAVSAKKPARRVRYATPGDISADSELGEKILSKARRVNDQAEADAGNYYYEDNGYYYGGVNYNPNNANNGQGANQEAEAQWYMNWQLAGSKWLKGYAIKFQGCYDTYKWNYEAEDAEDVRLKVQHLVRFRLCPIEYCGTNSQNGCRNNYGEYIIDLDTFLESYIAAKEVYLEWQEQVAYDQEWAEGEYAEGEEEGEWNYNAEADFDLETYMYCQDSGIQMQAGDYAQVYGYEMGDNEDYNYNGQDNNWNGDGNYYIGPYCGSQGGTINMGFFKDEDCTIPADKNGGAEMYLALTGSYLPFSDRSLIEYDCFACREPDYNNNAGDDADDDDDISDVCEVAYLKSGKCEQNLPKWAFNAYKQKNNDACNYIDGVKVIRDDGSIITTNRKSPGHLGTKRAGAIMVLLFGSAFAGLSYYVYHLKNKFERASIEIE</sequence>
<keyword evidence="1" id="KW-0472">Membrane</keyword>